<accession>J9GI59</accession>
<proteinExistence type="predicted"/>
<gene>
    <name evidence="2" type="ORF">EVA_04650</name>
</gene>
<name>J9GI59_9ZZZZ</name>
<comment type="caution">
    <text evidence="2">The sequence shown here is derived from an EMBL/GenBank/DDBJ whole genome shotgun (WGS) entry which is preliminary data.</text>
</comment>
<organism evidence="2">
    <name type="scientific">gut metagenome</name>
    <dbReference type="NCBI Taxonomy" id="749906"/>
    <lineage>
        <taxon>unclassified sequences</taxon>
        <taxon>metagenomes</taxon>
        <taxon>organismal metagenomes</taxon>
    </lineage>
</organism>
<keyword evidence="1" id="KW-0812">Transmembrane</keyword>
<dbReference type="EMBL" id="AMCI01000930">
    <property type="protein sequence ID" value="EJX07242.1"/>
    <property type="molecule type" value="Genomic_DNA"/>
</dbReference>
<protein>
    <submittedName>
        <fullName evidence="2">Uncharacterized protein</fullName>
    </submittedName>
</protein>
<evidence type="ECO:0000313" key="2">
    <source>
        <dbReference type="EMBL" id="EJX07242.1"/>
    </source>
</evidence>
<sequence length="84" mass="9066">MLHQINLAVAQRNVALLVHFAVISQFNLISVSPAVRWMVASGSSRPYRLRSSASSITKADLKSANGFKRSFIFSGSVGKSESPS</sequence>
<keyword evidence="1" id="KW-0472">Membrane</keyword>
<keyword evidence="1" id="KW-1133">Transmembrane helix</keyword>
<feature type="transmembrane region" description="Helical" evidence="1">
    <location>
        <begin position="16"/>
        <end position="39"/>
    </location>
</feature>
<dbReference type="AlphaFoldDB" id="J9GI59"/>
<evidence type="ECO:0000256" key="1">
    <source>
        <dbReference type="SAM" id="Phobius"/>
    </source>
</evidence>
<reference evidence="2" key="1">
    <citation type="journal article" date="2012" name="PLoS ONE">
        <title>Gene sets for utilization of primary and secondary nutrition supplies in the distal gut of endangered iberian lynx.</title>
        <authorList>
            <person name="Alcaide M."/>
            <person name="Messina E."/>
            <person name="Richter M."/>
            <person name="Bargiela R."/>
            <person name="Peplies J."/>
            <person name="Huws S.A."/>
            <person name="Newbold C.J."/>
            <person name="Golyshin P.N."/>
            <person name="Simon M.A."/>
            <person name="Lopez G."/>
            <person name="Yakimov M.M."/>
            <person name="Ferrer M."/>
        </authorList>
    </citation>
    <scope>NUCLEOTIDE SEQUENCE</scope>
</reference>